<sequence length="84" mass="8594">MPSLASYFGVSTSDGVATRAGASIATCSRIAVKTICWIAPNRVGDNFAIEVSKKVLRYGGSAMVPTARGEGALVLEELGGSSTN</sequence>
<name>A0AAW2JVQ7_SESRA</name>
<proteinExistence type="predicted"/>
<gene>
    <name evidence="1" type="ORF">Sradi_6531000</name>
</gene>
<dbReference type="EMBL" id="JACGWJ010000031">
    <property type="protein sequence ID" value="KAL0298712.1"/>
    <property type="molecule type" value="Genomic_DNA"/>
</dbReference>
<accession>A0AAW2JVQ7</accession>
<dbReference type="AlphaFoldDB" id="A0AAW2JVQ7"/>
<organism evidence="1">
    <name type="scientific">Sesamum radiatum</name>
    <name type="common">Black benniseed</name>
    <dbReference type="NCBI Taxonomy" id="300843"/>
    <lineage>
        <taxon>Eukaryota</taxon>
        <taxon>Viridiplantae</taxon>
        <taxon>Streptophyta</taxon>
        <taxon>Embryophyta</taxon>
        <taxon>Tracheophyta</taxon>
        <taxon>Spermatophyta</taxon>
        <taxon>Magnoliopsida</taxon>
        <taxon>eudicotyledons</taxon>
        <taxon>Gunneridae</taxon>
        <taxon>Pentapetalae</taxon>
        <taxon>asterids</taxon>
        <taxon>lamiids</taxon>
        <taxon>Lamiales</taxon>
        <taxon>Pedaliaceae</taxon>
        <taxon>Sesamum</taxon>
    </lineage>
</organism>
<comment type="caution">
    <text evidence="1">The sequence shown here is derived from an EMBL/GenBank/DDBJ whole genome shotgun (WGS) entry which is preliminary data.</text>
</comment>
<protein>
    <submittedName>
        <fullName evidence="1">Uncharacterized protein</fullName>
    </submittedName>
</protein>
<reference evidence="1" key="2">
    <citation type="journal article" date="2024" name="Plant">
        <title>Genomic evolution and insights into agronomic trait innovations of Sesamum species.</title>
        <authorList>
            <person name="Miao H."/>
            <person name="Wang L."/>
            <person name="Qu L."/>
            <person name="Liu H."/>
            <person name="Sun Y."/>
            <person name="Le M."/>
            <person name="Wang Q."/>
            <person name="Wei S."/>
            <person name="Zheng Y."/>
            <person name="Lin W."/>
            <person name="Duan Y."/>
            <person name="Cao H."/>
            <person name="Xiong S."/>
            <person name="Wang X."/>
            <person name="Wei L."/>
            <person name="Li C."/>
            <person name="Ma Q."/>
            <person name="Ju M."/>
            <person name="Zhao R."/>
            <person name="Li G."/>
            <person name="Mu C."/>
            <person name="Tian Q."/>
            <person name="Mei H."/>
            <person name="Zhang T."/>
            <person name="Gao T."/>
            <person name="Zhang H."/>
        </authorList>
    </citation>
    <scope>NUCLEOTIDE SEQUENCE</scope>
    <source>
        <strain evidence="1">G02</strain>
    </source>
</reference>
<evidence type="ECO:0000313" key="1">
    <source>
        <dbReference type="EMBL" id="KAL0298712.1"/>
    </source>
</evidence>
<reference evidence="1" key="1">
    <citation type="submission" date="2020-06" db="EMBL/GenBank/DDBJ databases">
        <authorList>
            <person name="Li T."/>
            <person name="Hu X."/>
            <person name="Zhang T."/>
            <person name="Song X."/>
            <person name="Zhang H."/>
            <person name="Dai N."/>
            <person name="Sheng W."/>
            <person name="Hou X."/>
            <person name="Wei L."/>
        </authorList>
    </citation>
    <scope>NUCLEOTIDE SEQUENCE</scope>
    <source>
        <strain evidence="1">G02</strain>
        <tissue evidence="1">Leaf</tissue>
    </source>
</reference>